<gene>
    <name evidence="2" type="ORF">IQ17_05949</name>
</gene>
<name>A0A562KST0_9BRAD</name>
<dbReference type="AlphaFoldDB" id="A0A562KST0"/>
<dbReference type="GO" id="GO:0003677">
    <property type="term" value="F:DNA binding"/>
    <property type="evidence" value="ECO:0007669"/>
    <property type="project" value="InterPro"/>
</dbReference>
<evidence type="ECO:0000313" key="2">
    <source>
        <dbReference type="EMBL" id="TWH98491.1"/>
    </source>
</evidence>
<dbReference type="InterPro" id="IPR001387">
    <property type="entry name" value="Cro/C1-type_HTH"/>
</dbReference>
<dbReference type="CDD" id="cd00093">
    <property type="entry name" value="HTH_XRE"/>
    <property type="match status" value="1"/>
</dbReference>
<dbReference type="SUPFAM" id="SSF47413">
    <property type="entry name" value="lambda repressor-like DNA-binding domains"/>
    <property type="match status" value="1"/>
</dbReference>
<accession>A0A562KST0</accession>
<dbReference type="PROSITE" id="PS50943">
    <property type="entry name" value="HTH_CROC1"/>
    <property type="match status" value="1"/>
</dbReference>
<comment type="caution">
    <text evidence="2">The sequence shown here is derived from an EMBL/GenBank/DDBJ whole genome shotgun (WGS) entry which is preliminary data.</text>
</comment>
<dbReference type="InterPro" id="IPR010982">
    <property type="entry name" value="Lambda_DNA-bd_dom_sf"/>
</dbReference>
<feature type="domain" description="HTH cro/C1-type" evidence="1">
    <location>
        <begin position="62"/>
        <end position="110"/>
    </location>
</feature>
<dbReference type="Proteomes" id="UP000317176">
    <property type="component" value="Unassembled WGS sequence"/>
</dbReference>
<evidence type="ECO:0000259" key="1">
    <source>
        <dbReference type="PROSITE" id="PS50943"/>
    </source>
</evidence>
<reference evidence="2 3" key="1">
    <citation type="journal article" date="2015" name="Stand. Genomic Sci.">
        <title>Genomic Encyclopedia of Bacterial and Archaeal Type Strains, Phase III: the genomes of soil and plant-associated and newly described type strains.</title>
        <authorList>
            <person name="Whitman W.B."/>
            <person name="Woyke T."/>
            <person name="Klenk H.P."/>
            <person name="Zhou Y."/>
            <person name="Lilburn T.G."/>
            <person name="Beck B.J."/>
            <person name="De Vos P."/>
            <person name="Vandamme P."/>
            <person name="Eisen J.A."/>
            <person name="Garrity G."/>
            <person name="Hugenholtz P."/>
            <person name="Kyrpides N.C."/>
        </authorList>
    </citation>
    <scope>NUCLEOTIDE SEQUENCE [LARGE SCALE GENOMIC DNA]</scope>
    <source>
        <strain evidence="2 3">CGMCC 1.10947</strain>
    </source>
</reference>
<proteinExistence type="predicted"/>
<organism evidence="2 3">
    <name type="scientific">Bradyrhizobium daqingense</name>
    <dbReference type="NCBI Taxonomy" id="993502"/>
    <lineage>
        <taxon>Bacteria</taxon>
        <taxon>Pseudomonadati</taxon>
        <taxon>Pseudomonadota</taxon>
        <taxon>Alphaproteobacteria</taxon>
        <taxon>Hyphomicrobiales</taxon>
        <taxon>Nitrobacteraceae</taxon>
        <taxon>Bradyrhizobium</taxon>
    </lineage>
</organism>
<protein>
    <submittedName>
        <fullName evidence="2">Helix-turn-helix protein</fullName>
    </submittedName>
</protein>
<dbReference type="Pfam" id="PF17765">
    <property type="entry name" value="MLTR_LBD"/>
    <property type="match status" value="1"/>
</dbReference>
<dbReference type="InterPro" id="IPR041413">
    <property type="entry name" value="MLTR_LBD"/>
</dbReference>
<dbReference type="SMART" id="SM00530">
    <property type="entry name" value="HTH_XRE"/>
    <property type="match status" value="1"/>
</dbReference>
<evidence type="ECO:0000313" key="3">
    <source>
        <dbReference type="Proteomes" id="UP000317176"/>
    </source>
</evidence>
<dbReference type="Gene3D" id="3.30.450.180">
    <property type="match status" value="1"/>
</dbReference>
<dbReference type="Gene3D" id="1.10.260.40">
    <property type="entry name" value="lambda repressor-like DNA-binding domains"/>
    <property type="match status" value="1"/>
</dbReference>
<sequence length="283" mass="31985">MRCLGASKKAWYYPSIPRTLHRGSDIIADPRRVEFGDFLRSRREKLSPKSVGLPAGRRRRTAGLRREEVAQLAGIGVDWYIRLEQGRTVSPSVTTVDALARALRLSKTEHAHLKALARDGVRAAFVPEIVPPPIRRMIESLAQPAYITGRRWDVLAWNAAAEEIFGFGQLPEQDRNTLLLVLTNKQTRKFYGTGWTDVAKSMVAMFRATHDVWAGDPAFAELLTRLRQGSPEFVKWWEAHEIRSTASGLKTMNHPTKGMLRFEHTSFQANDDPALKLVIYTPV</sequence>
<keyword evidence="3" id="KW-1185">Reference proteome</keyword>
<dbReference type="Pfam" id="PF13560">
    <property type="entry name" value="HTH_31"/>
    <property type="match status" value="1"/>
</dbReference>
<dbReference type="EMBL" id="VLKL01000023">
    <property type="protein sequence ID" value="TWH98491.1"/>
    <property type="molecule type" value="Genomic_DNA"/>
</dbReference>
<dbReference type="PANTHER" id="PTHR35010">
    <property type="entry name" value="BLL4672 PROTEIN-RELATED"/>
    <property type="match status" value="1"/>
</dbReference>
<dbReference type="PANTHER" id="PTHR35010:SF3">
    <property type="entry name" value="BLL4873 PROTEIN"/>
    <property type="match status" value="1"/>
</dbReference>